<proteinExistence type="predicted"/>
<keyword evidence="2" id="KW-1185">Reference proteome</keyword>
<dbReference type="AlphaFoldDB" id="A0A3N4JPK7"/>
<protein>
    <submittedName>
        <fullName evidence="1">Uncharacterized protein</fullName>
    </submittedName>
</protein>
<reference evidence="1 2" key="1">
    <citation type="journal article" date="2018" name="Nat. Ecol. Evol.">
        <title>Pezizomycetes genomes reveal the molecular basis of ectomycorrhizal truffle lifestyle.</title>
        <authorList>
            <person name="Murat C."/>
            <person name="Payen T."/>
            <person name="Noel B."/>
            <person name="Kuo A."/>
            <person name="Morin E."/>
            <person name="Chen J."/>
            <person name="Kohler A."/>
            <person name="Krizsan K."/>
            <person name="Balestrini R."/>
            <person name="Da Silva C."/>
            <person name="Montanini B."/>
            <person name="Hainaut M."/>
            <person name="Levati E."/>
            <person name="Barry K.W."/>
            <person name="Belfiori B."/>
            <person name="Cichocki N."/>
            <person name="Clum A."/>
            <person name="Dockter R.B."/>
            <person name="Fauchery L."/>
            <person name="Guy J."/>
            <person name="Iotti M."/>
            <person name="Le Tacon F."/>
            <person name="Lindquist E.A."/>
            <person name="Lipzen A."/>
            <person name="Malagnac F."/>
            <person name="Mello A."/>
            <person name="Molinier V."/>
            <person name="Miyauchi S."/>
            <person name="Poulain J."/>
            <person name="Riccioni C."/>
            <person name="Rubini A."/>
            <person name="Sitrit Y."/>
            <person name="Splivallo R."/>
            <person name="Traeger S."/>
            <person name="Wang M."/>
            <person name="Zifcakova L."/>
            <person name="Wipf D."/>
            <person name="Zambonelli A."/>
            <person name="Paolocci F."/>
            <person name="Nowrousian M."/>
            <person name="Ottonello S."/>
            <person name="Baldrian P."/>
            <person name="Spatafora J.W."/>
            <person name="Henrissat B."/>
            <person name="Nagy L.G."/>
            <person name="Aury J.M."/>
            <person name="Wincker P."/>
            <person name="Grigoriev I.V."/>
            <person name="Bonfante P."/>
            <person name="Martin F.M."/>
        </authorList>
    </citation>
    <scope>NUCLEOTIDE SEQUENCE [LARGE SCALE GENOMIC DNA]</scope>
    <source>
        <strain evidence="1 2">120613-1</strain>
    </source>
</reference>
<evidence type="ECO:0000313" key="1">
    <source>
        <dbReference type="EMBL" id="RPB00216.1"/>
    </source>
</evidence>
<organism evidence="1 2">
    <name type="scientific">Choiromyces venosus 120613-1</name>
    <dbReference type="NCBI Taxonomy" id="1336337"/>
    <lineage>
        <taxon>Eukaryota</taxon>
        <taxon>Fungi</taxon>
        <taxon>Dikarya</taxon>
        <taxon>Ascomycota</taxon>
        <taxon>Pezizomycotina</taxon>
        <taxon>Pezizomycetes</taxon>
        <taxon>Pezizales</taxon>
        <taxon>Tuberaceae</taxon>
        <taxon>Choiromyces</taxon>
    </lineage>
</organism>
<dbReference type="Proteomes" id="UP000276215">
    <property type="component" value="Unassembled WGS sequence"/>
</dbReference>
<sequence length="76" mass="8318">MDNITLKTTILRDTTEASLTLFVTFATYLNQAAQAGTGAVGVFKARLRVIMRDGLNPDSYSLLKLRGADKKPEKEA</sequence>
<evidence type="ECO:0000313" key="2">
    <source>
        <dbReference type="Proteomes" id="UP000276215"/>
    </source>
</evidence>
<gene>
    <name evidence="1" type="ORF">L873DRAFT_1805665</name>
</gene>
<name>A0A3N4JPK7_9PEZI</name>
<accession>A0A3N4JPK7</accession>
<dbReference type="EMBL" id="ML120382">
    <property type="protein sequence ID" value="RPB00216.1"/>
    <property type="molecule type" value="Genomic_DNA"/>
</dbReference>